<reference evidence="1" key="2">
    <citation type="submission" date="2017-10" db="EMBL/GenBank/DDBJ databases">
        <title>Ladona fulva Genome sequencing and assembly.</title>
        <authorList>
            <person name="Murali S."/>
            <person name="Richards S."/>
            <person name="Bandaranaike D."/>
            <person name="Bellair M."/>
            <person name="Blankenburg K."/>
            <person name="Chao H."/>
            <person name="Dinh H."/>
            <person name="Doddapaneni H."/>
            <person name="Dugan-Rocha S."/>
            <person name="Elkadiri S."/>
            <person name="Gnanaolivu R."/>
            <person name="Hernandez B."/>
            <person name="Skinner E."/>
            <person name="Javaid M."/>
            <person name="Lee S."/>
            <person name="Li M."/>
            <person name="Ming W."/>
            <person name="Munidasa M."/>
            <person name="Muniz J."/>
            <person name="Nguyen L."/>
            <person name="Hughes D."/>
            <person name="Osuji N."/>
            <person name="Pu L.-L."/>
            <person name="Puazo M."/>
            <person name="Qu C."/>
            <person name="Quiroz J."/>
            <person name="Raj R."/>
            <person name="Weissenberger G."/>
            <person name="Xin Y."/>
            <person name="Zou X."/>
            <person name="Han Y."/>
            <person name="Worley K."/>
            <person name="Muzny D."/>
            <person name="Gibbs R."/>
        </authorList>
    </citation>
    <scope>NUCLEOTIDE SEQUENCE</scope>
    <source>
        <strain evidence="1">Sampled in the wild</strain>
    </source>
</reference>
<dbReference type="AlphaFoldDB" id="A0A8K0KM39"/>
<gene>
    <name evidence="1" type="ORF">J437_LFUL016281</name>
</gene>
<evidence type="ECO:0000313" key="2">
    <source>
        <dbReference type="Proteomes" id="UP000792457"/>
    </source>
</evidence>
<name>A0A8K0KM39_LADFU</name>
<organism evidence="1 2">
    <name type="scientific">Ladona fulva</name>
    <name type="common">Scarce chaser dragonfly</name>
    <name type="synonym">Libellula fulva</name>
    <dbReference type="NCBI Taxonomy" id="123851"/>
    <lineage>
        <taxon>Eukaryota</taxon>
        <taxon>Metazoa</taxon>
        <taxon>Ecdysozoa</taxon>
        <taxon>Arthropoda</taxon>
        <taxon>Hexapoda</taxon>
        <taxon>Insecta</taxon>
        <taxon>Pterygota</taxon>
        <taxon>Palaeoptera</taxon>
        <taxon>Odonata</taxon>
        <taxon>Epiprocta</taxon>
        <taxon>Anisoptera</taxon>
        <taxon>Libelluloidea</taxon>
        <taxon>Libellulidae</taxon>
        <taxon>Ladona</taxon>
    </lineage>
</organism>
<proteinExistence type="predicted"/>
<dbReference type="OrthoDB" id="10022757at2759"/>
<evidence type="ECO:0000313" key="1">
    <source>
        <dbReference type="EMBL" id="KAG8236789.1"/>
    </source>
</evidence>
<dbReference type="EMBL" id="KZ309075">
    <property type="protein sequence ID" value="KAG8236789.1"/>
    <property type="molecule type" value="Genomic_DNA"/>
</dbReference>
<sequence length="165" mass="18438">MQESSKINTKDIRGKQIGLNSTVRGFYNEGTSLSSQEGELSGFKAKGEEENLKRLVLSEEMKNIKSEPIIPASLLTKLEKPSMALVLWQPPSGSVFKHLRSEQRFSNKESQSVVRMEEEEEQTSHLPPQVFNNNNTLALDLNSMDTGFSQVCRPVSMGGVDEMEC</sequence>
<dbReference type="Proteomes" id="UP000792457">
    <property type="component" value="Unassembled WGS sequence"/>
</dbReference>
<keyword evidence="2" id="KW-1185">Reference proteome</keyword>
<comment type="caution">
    <text evidence="1">The sequence shown here is derived from an EMBL/GenBank/DDBJ whole genome shotgun (WGS) entry which is preliminary data.</text>
</comment>
<accession>A0A8K0KM39</accession>
<protein>
    <submittedName>
        <fullName evidence="1">Uncharacterized protein</fullName>
    </submittedName>
</protein>
<reference evidence="1" key="1">
    <citation type="submission" date="2013-04" db="EMBL/GenBank/DDBJ databases">
        <authorList>
            <person name="Qu J."/>
            <person name="Murali S.C."/>
            <person name="Bandaranaike D."/>
            <person name="Bellair M."/>
            <person name="Blankenburg K."/>
            <person name="Chao H."/>
            <person name="Dinh H."/>
            <person name="Doddapaneni H."/>
            <person name="Downs B."/>
            <person name="Dugan-Rocha S."/>
            <person name="Elkadiri S."/>
            <person name="Gnanaolivu R.D."/>
            <person name="Hernandez B."/>
            <person name="Javaid M."/>
            <person name="Jayaseelan J.C."/>
            <person name="Lee S."/>
            <person name="Li M."/>
            <person name="Ming W."/>
            <person name="Munidasa M."/>
            <person name="Muniz J."/>
            <person name="Nguyen L."/>
            <person name="Ongeri F."/>
            <person name="Osuji N."/>
            <person name="Pu L.-L."/>
            <person name="Puazo M."/>
            <person name="Qu C."/>
            <person name="Quiroz J."/>
            <person name="Raj R."/>
            <person name="Weissenberger G."/>
            <person name="Xin Y."/>
            <person name="Zou X."/>
            <person name="Han Y."/>
            <person name="Richards S."/>
            <person name="Worley K."/>
            <person name="Muzny D."/>
            <person name="Gibbs R."/>
        </authorList>
    </citation>
    <scope>NUCLEOTIDE SEQUENCE</scope>
    <source>
        <strain evidence="1">Sampled in the wild</strain>
    </source>
</reference>